<dbReference type="Pfam" id="PF03547">
    <property type="entry name" value="Mem_trans"/>
    <property type="match status" value="1"/>
</dbReference>
<dbReference type="GO" id="GO:0005886">
    <property type="term" value="C:plasma membrane"/>
    <property type="evidence" value="ECO:0007669"/>
    <property type="project" value="UniProtKB-SubCell"/>
</dbReference>
<keyword evidence="5 8" id="KW-0812">Transmembrane</keyword>
<evidence type="ECO:0000256" key="1">
    <source>
        <dbReference type="ARBA" id="ARBA00004651"/>
    </source>
</evidence>
<reference evidence="10" key="2">
    <citation type="submission" date="2017-01" db="EMBL/GenBank/DDBJ databases">
        <title>Genome sequencing and annotation of Geobacillus sp. 1017, a Hydrocarbon-Oxidizing Thermophilic Bacterium Isolated from a Heavy Oil Reservoir (China).</title>
        <authorList>
            <person name="Kadnikov V.V."/>
            <person name="Mardanov A.V."/>
            <person name="Poltaraus A.B."/>
            <person name="Sokolova D.S."/>
            <person name="Semenova E.M."/>
            <person name="Ravin N.V."/>
            <person name="Tourova T.P."/>
            <person name="Nazina T.N."/>
        </authorList>
    </citation>
    <scope>NUCLEOTIDE SEQUENCE [LARGE SCALE GENOMIC DNA]</scope>
    <source>
        <strain evidence="10">1017</strain>
    </source>
</reference>
<accession>A0A1Q5T1V9</accession>
<evidence type="ECO:0000256" key="3">
    <source>
        <dbReference type="ARBA" id="ARBA00022448"/>
    </source>
</evidence>
<feature type="transmembrane region" description="Helical" evidence="8">
    <location>
        <begin position="290"/>
        <end position="316"/>
    </location>
</feature>
<keyword evidence="4" id="KW-1003">Cell membrane</keyword>
<evidence type="ECO:0000256" key="6">
    <source>
        <dbReference type="ARBA" id="ARBA00022989"/>
    </source>
</evidence>
<comment type="caution">
    <text evidence="9">The sequence shown here is derived from an EMBL/GenBank/DDBJ whole genome shotgun (WGS) entry which is preliminary data.</text>
</comment>
<sequence length="320" mass="35144">MDKEREESVLAVFSGILLQVMVPMLLIVGLGAGLHRFFHLDLNTLSKLNMYVLLPAVAFINVYDSELNGKVLAAILGFLLLQNSGLIVLSMIMAKLFKLERSLSAVFQNTIVLNNSGNFGIPVSQLVFHQHPLGATIQIMVTIFQNFLTNTYGVYQFVSGNGKRGKWTAEIWKNPVLHALLLGVVCRWFHIPIPSFLWAPLQRVADAFLAIALFTLGAQIAYVRFTALPRLVYVSVFGRLILSPLLAASLIFLLGIDGVTAQALLIASSYPCSRNTALYALEYDCHPDYAAQAVLVSTLLSAITVTGTVYAARLLFPIWG</sequence>
<dbReference type="EMBL" id="MQMG01000016">
    <property type="protein sequence ID" value="OKO94210.1"/>
    <property type="molecule type" value="Genomic_DNA"/>
</dbReference>
<evidence type="ECO:0000256" key="2">
    <source>
        <dbReference type="ARBA" id="ARBA00010145"/>
    </source>
</evidence>
<feature type="transmembrane region" description="Helical" evidence="8">
    <location>
        <begin position="48"/>
        <end position="65"/>
    </location>
</feature>
<feature type="transmembrane region" description="Helical" evidence="8">
    <location>
        <begin position="71"/>
        <end position="94"/>
    </location>
</feature>
<feature type="transmembrane region" description="Helical" evidence="8">
    <location>
        <begin position="207"/>
        <end position="225"/>
    </location>
</feature>
<dbReference type="GO" id="GO:0055085">
    <property type="term" value="P:transmembrane transport"/>
    <property type="evidence" value="ECO:0007669"/>
    <property type="project" value="InterPro"/>
</dbReference>
<evidence type="ECO:0000256" key="5">
    <source>
        <dbReference type="ARBA" id="ARBA00022692"/>
    </source>
</evidence>
<dbReference type="Gene3D" id="1.20.1530.20">
    <property type="match status" value="2"/>
</dbReference>
<evidence type="ECO:0000256" key="8">
    <source>
        <dbReference type="SAM" id="Phobius"/>
    </source>
</evidence>
<evidence type="ECO:0000313" key="10">
    <source>
        <dbReference type="Proteomes" id="UP000186030"/>
    </source>
</evidence>
<name>A0A1Q5T1V9_9BACL</name>
<evidence type="ECO:0008006" key="11">
    <source>
        <dbReference type="Google" id="ProtNLM"/>
    </source>
</evidence>
<dbReference type="PANTHER" id="PTHR36838:SF1">
    <property type="entry name" value="SLR1864 PROTEIN"/>
    <property type="match status" value="1"/>
</dbReference>
<comment type="similarity">
    <text evidence="2">Belongs to the auxin efflux carrier (TC 2.A.69) family.</text>
</comment>
<protein>
    <recommendedName>
        <fullName evidence="11">Transporter</fullName>
    </recommendedName>
</protein>
<evidence type="ECO:0000256" key="7">
    <source>
        <dbReference type="ARBA" id="ARBA00023136"/>
    </source>
</evidence>
<reference evidence="9 10" key="1">
    <citation type="submission" date="2016-11" db="EMBL/GenBank/DDBJ databases">
        <authorList>
            <person name="Kadnikov V."/>
            <person name="Nazina T."/>
        </authorList>
    </citation>
    <scope>NUCLEOTIDE SEQUENCE [LARGE SCALE GENOMIC DNA]</scope>
    <source>
        <strain evidence="9 10">1017</strain>
    </source>
</reference>
<comment type="subcellular location">
    <subcellularLocation>
        <location evidence="1">Cell membrane</location>
        <topology evidence="1">Multi-pass membrane protein</topology>
    </subcellularLocation>
</comment>
<keyword evidence="6 8" id="KW-1133">Transmembrane helix</keyword>
<dbReference type="InterPro" id="IPR038770">
    <property type="entry name" value="Na+/solute_symporter_sf"/>
</dbReference>
<keyword evidence="3" id="KW-0813">Transport</keyword>
<keyword evidence="7 8" id="KW-0472">Membrane</keyword>
<gene>
    <name evidence="9" type="ORF">BRO54_1555</name>
</gene>
<dbReference type="PANTHER" id="PTHR36838">
    <property type="entry name" value="AUXIN EFFLUX CARRIER FAMILY PROTEIN"/>
    <property type="match status" value="1"/>
</dbReference>
<feature type="transmembrane region" description="Helical" evidence="8">
    <location>
        <begin position="176"/>
        <end position="201"/>
    </location>
</feature>
<dbReference type="AlphaFoldDB" id="A0A1Q5T1V9"/>
<feature type="transmembrane region" description="Helical" evidence="8">
    <location>
        <begin position="12"/>
        <end position="36"/>
    </location>
</feature>
<organism evidence="9 10">
    <name type="scientific">Geobacillus proteiniphilus</name>
    <dbReference type="NCBI Taxonomy" id="860353"/>
    <lineage>
        <taxon>Bacteria</taxon>
        <taxon>Bacillati</taxon>
        <taxon>Bacillota</taxon>
        <taxon>Bacilli</taxon>
        <taxon>Bacillales</taxon>
        <taxon>Anoxybacillaceae</taxon>
        <taxon>Geobacillus</taxon>
    </lineage>
</organism>
<dbReference type="InterPro" id="IPR004776">
    <property type="entry name" value="Mem_transp_PIN-like"/>
</dbReference>
<evidence type="ECO:0000256" key="4">
    <source>
        <dbReference type="ARBA" id="ARBA00022475"/>
    </source>
</evidence>
<evidence type="ECO:0000313" key="9">
    <source>
        <dbReference type="EMBL" id="OKO94210.1"/>
    </source>
</evidence>
<proteinExistence type="inferred from homology"/>
<dbReference type="Proteomes" id="UP000186030">
    <property type="component" value="Unassembled WGS sequence"/>
</dbReference>